<sequence>MVRRGEYIPLWEQGLPAMNDIAAQLLNRGATIAGKPCSHRTSLRHRSDWLEAAQRYQAFLCCSTHLP</sequence>
<protein>
    <submittedName>
        <fullName evidence="1">Uncharacterized protein</fullName>
    </submittedName>
</protein>
<keyword evidence="2" id="KW-1185">Reference proteome</keyword>
<evidence type="ECO:0000313" key="1">
    <source>
        <dbReference type="EMBL" id="AUO47471.1"/>
    </source>
</evidence>
<organism evidence="1 2">
    <name type="scientific">Pseudomonas ogarae (strain DSM 112162 / CECT 30235 / F113)</name>
    <dbReference type="NCBI Taxonomy" id="1114970"/>
    <lineage>
        <taxon>Bacteria</taxon>
        <taxon>Pseudomonadati</taxon>
        <taxon>Pseudomonadota</taxon>
        <taxon>Gammaproteobacteria</taxon>
        <taxon>Pseudomonadales</taxon>
        <taxon>Pseudomonadaceae</taxon>
        <taxon>Pseudomonas</taxon>
    </lineage>
</organism>
<dbReference type="Proteomes" id="UP000235315">
    <property type="component" value="Chromosome"/>
</dbReference>
<accession>A0ABN5GA51</accession>
<gene>
    <name evidence="1" type="ORF">C1C98_19525</name>
</gene>
<evidence type="ECO:0000313" key="2">
    <source>
        <dbReference type="Proteomes" id="UP000235315"/>
    </source>
</evidence>
<reference evidence="1 2" key="1">
    <citation type="submission" date="2018-01" db="EMBL/GenBank/DDBJ databases">
        <title>Tropical forage species Digitaria eriantha prevents oxidative stress under low temperature conditions by the incorporation of polyhydroxybutyrate-producing endophytic bacteria.</title>
        <authorList>
            <person name="Stritzler M."/>
            <person name="Ayub N."/>
        </authorList>
    </citation>
    <scope>NUCLEOTIDE SEQUENCE [LARGE SCALE GENOMIC DNA]</scope>
    <source>
        <strain evidence="1 2">FR1</strain>
    </source>
</reference>
<name>A0ABN5GA51_PSEO1</name>
<dbReference type="EMBL" id="CP025738">
    <property type="protein sequence ID" value="AUO47471.1"/>
    <property type="molecule type" value="Genomic_DNA"/>
</dbReference>
<proteinExistence type="predicted"/>